<dbReference type="Pfam" id="PF01408">
    <property type="entry name" value="GFO_IDH_MocA"/>
    <property type="match status" value="1"/>
</dbReference>
<dbReference type="InterPro" id="IPR050984">
    <property type="entry name" value="Gfo/Idh/MocA_domain"/>
</dbReference>
<evidence type="ECO:0000256" key="2">
    <source>
        <dbReference type="ARBA" id="ARBA00023002"/>
    </source>
</evidence>
<accession>A0A7X6MSR1</accession>
<dbReference type="Gene3D" id="3.40.50.720">
    <property type="entry name" value="NAD(P)-binding Rossmann-like Domain"/>
    <property type="match status" value="1"/>
</dbReference>
<dbReference type="PANTHER" id="PTHR22604">
    <property type="entry name" value="OXIDOREDUCTASES"/>
    <property type="match status" value="1"/>
</dbReference>
<name>A0A7X6MSR1_9MYCO</name>
<feature type="domain" description="GFO/IDH/MocA-like oxidoreductase" evidence="5">
    <location>
        <begin position="167"/>
        <end position="288"/>
    </location>
</feature>
<dbReference type="InterPro" id="IPR055170">
    <property type="entry name" value="GFO_IDH_MocA-like_dom"/>
</dbReference>
<comment type="caution">
    <text evidence="6">The sequence shown here is derived from an EMBL/GenBank/DDBJ whole genome shotgun (WGS) entry which is preliminary data.</text>
</comment>
<dbReference type="InterPro" id="IPR036291">
    <property type="entry name" value="NAD(P)-bd_dom_sf"/>
</dbReference>
<organism evidence="6 7">
    <name type="scientific">Mycolicibacterium septicum DSM 44393</name>
    <dbReference type="NCBI Taxonomy" id="1341646"/>
    <lineage>
        <taxon>Bacteria</taxon>
        <taxon>Bacillati</taxon>
        <taxon>Actinomycetota</taxon>
        <taxon>Actinomycetes</taxon>
        <taxon>Mycobacteriales</taxon>
        <taxon>Mycobacteriaceae</taxon>
        <taxon>Mycolicibacterium</taxon>
    </lineage>
</organism>
<feature type="region of interest" description="Disordered" evidence="3">
    <location>
        <begin position="1"/>
        <end position="23"/>
    </location>
</feature>
<reference evidence="6 7" key="1">
    <citation type="submission" date="2020-04" db="EMBL/GenBank/DDBJ databases">
        <title>MicrobeNet Type strains.</title>
        <authorList>
            <person name="Nicholson A.C."/>
        </authorList>
    </citation>
    <scope>NUCLEOTIDE SEQUENCE [LARGE SCALE GENOMIC DNA]</scope>
    <source>
        <strain evidence="6 7">ATCC 700731</strain>
    </source>
</reference>
<evidence type="ECO:0000259" key="4">
    <source>
        <dbReference type="Pfam" id="PF01408"/>
    </source>
</evidence>
<evidence type="ECO:0000256" key="1">
    <source>
        <dbReference type="ARBA" id="ARBA00010928"/>
    </source>
</evidence>
<dbReference type="InterPro" id="IPR000683">
    <property type="entry name" value="Gfo/Idh/MocA-like_OxRdtase_N"/>
</dbReference>
<proteinExistence type="inferred from homology"/>
<evidence type="ECO:0000313" key="6">
    <source>
        <dbReference type="EMBL" id="NKZ13639.1"/>
    </source>
</evidence>
<evidence type="ECO:0000313" key="7">
    <source>
        <dbReference type="Proteomes" id="UP000518188"/>
    </source>
</evidence>
<dbReference type="Pfam" id="PF22725">
    <property type="entry name" value="GFO_IDH_MocA_C3"/>
    <property type="match status" value="1"/>
</dbReference>
<dbReference type="PANTHER" id="PTHR22604:SF105">
    <property type="entry name" value="TRANS-1,2-DIHYDROBENZENE-1,2-DIOL DEHYDROGENASE"/>
    <property type="match status" value="1"/>
</dbReference>
<sequence length="365" mass="38969">MVRDGAGHHSGQRTRRRRAGHRRAGQRGVLEVCDLVTGLRIGVLGASRIAEKAIVGPAQELGHRLVAVAARDPQRAAAFADKHGVERVLGSYAEVIDDAEVDVVYNPLANALHAPWNLAAVTAGKPVLSEKPFARNRSEAATVARAAEAAGVTVLEGFHYFFHPVTQRAFALAAGGEIGRLTRVEVRMAMPAPDDDDPRWSLELAGGALMDLGCYGMHVLRSLGRLDVDGLRGAPSIVAARAEQRSTDVDATCDVEVSFPGGATGLTANSMVAPEYSFTIRIVGSEGEVLVHDFIRPNDDDRITVRTVAGERVERLGTRASYTYQLEAFADHVQNGAALPFGLADAVTNMAYVDAAYQAAGLRTR</sequence>
<dbReference type="GO" id="GO:0000166">
    <property type="term" value="F:nucleotide binding"/>
    <property type="evidence" value="ECO:0007669"/>
    <property type="project" value="InterPro"/>
</dbReference>
<dbReference type="SUPFAM" id="SSF55347">
    <property type="entry name" value="Glyceraldehyde-3-phosphate dehydrogenase-like, C-terminal domain"/>
    <property type="match status" value="1"/>
</dbReference>
<dbReference type="SUPFAM" id="SSF51735">
    <property type="entry name" value="NAD(P)-binding Rossmann-fold domains"/>
    <property type="match status" value="1"/>
</dbReference>
<evidence type="ECO:0000256" key="3">
    <source>
        <dbReference type="SAM" id="MobiDB-lite"/>
    </source>
</evidence>
<dbReference type="GO" id="GO:0016491">
    <property type="term" value="F:oxidoreductase activity"/>
    <property type="evidence" value="ECO:0007669"/>
    <property type="project" value="UniProtKB-KW"/>
</dbReference>
<feature type="domain" description="Gfo/Idh/MocA-like oxidoreductase N-terminal" evidence="4">
    <location>
        <begin position="39"/>
        <end position="158"/>
    </location>
</feature>
<evidence type="ECO:0000259" key="5">
    <source>
        <dbReference type="Pfam" id="PF22725"/>
    </source>
</evidence>
<dbReference type="Proteomes" id="UP000518188">
    <property type="component" value="Unassembled WGS sequence"/>
</dbReference>
<dbReference type="Gene3D" id="3.30.360.10">
    <property type="entry name" value="Dihydrodipicolinate Reductase, domain 2"/>
    <property type="match status" value="1"/>
</dbReference>
<protein>
    <submittedName>
        <fullName evidence="6">Gfo/Idh/MocA family oxidoreductase</fullName>
    </submittedName>
</protein>
<keyword evidence="2" id="KW-0560">Oxidoreductase</keyword>
<gene>
    <name evidence="6" type="ORF">HGA11_21925</name>
</gene>
<comment type="similarity">
    <text evidence="1">Belongs to the Gfo/Idh/MocA family.</text>
</comment>
<feature type="compositionally biased region" description="Basic residues" evidence="3">
    <location>
        <begin position="10"/>
        <end position="23"/>
    </location>
</feature>
<dbReference type="AlphaFoldDB" id="A0A7X6MSR1"/>
<dbReference type="EMBL" id="JAAXPJ010000009">
    <property type="protein sequence ID" value="NKZ13639.1"/>
    <property type="molecule type" value="Genomic_DNA"/>
</dbReference>